<name>A0ABN7ID90_9BURK</name>
<keyword evidence="4" id="KW-0804">Transcription</keyword>
<evidence type="ECO:0000313" key="6">
    <source>
        <dbReference type="EMBL" id="CAD6559554.1"/>
    </source>
</evidence>
<evidence type="ECO:0000259" key="5">
    <source>
        <dbReference type="PROSITE" id="PS50931"/>
    </source>
</evidence>
<feature type="domain" description="HTH lysR-type" evidence="5">
    <location>
        <begin position="12"/>
        <end position="69"/>
    </location>
</feature>
<dbReference type="InterPro" id="IPR036390">
    <property type="entry name" value="WH_DNA-bd_sf"/>
</dbReference>
<evidence type="ECO:0000256" key="3">
    <source>
        <dbReference type="ARBA" id="ARBA00023125"/>
    </source>
</evidence>
<keyword evidence="7" id="KW-1185">Reference proteome</keyword>
<dbReference type="Gene3D" id="3.40.190.10">
    <property type="entry name" value="Periplasmic binding protein-like II"/>
    <property type="match status" value="2"/>
</dbReference>
<dbReference type="Gene3D" id="1.10.10.10">
    <property type="entry name" value="Winged helix-like DNA-binding domain superfamily/Winged helix DNA-binding domain"/>
    <property type="match status" value="1"/>
</dbReference>
<dbReference type="Pfam" id="PF00126">
    <property type="entry name" value="HTH_1"/>
    <property type="match status" value="1"/>
</dbReference>
<dbReference type="PANTHER" id="PTHR30419">
    <property type="entry name" value="HTH-TYPE TRANSCRIPTIONAL REGULATOR YBHD"/>
    <property type="match status" value="1"/>
</dbReference>
<dbReference type="SUPFAM" id="SSF53850">
    <property type="entry name" value="Periplasmic binding protein-like II"/>
    <property type="match status" value="1"/>
</dbReference>
<protein>
    <submittedName>
        <fullName evidence="6">HTH-type transcriptional regulator GbpR</fullName>
    </submittedName>
</protein>
<dbReference type="Proteomes" id="UP000598032">
    <property type="component" value="Unassembled WGS sequence"/>
</dbReference>
<dbReference type="InterPro" id="IPR005119">
    <property type="entry name" value="LysR_subst-bd"/>
</dbReference>
<evidence type="ECO:0000256" key="2">
    <source>
        <dbReference type="ARBA" id="ARBA00023015"/>
    </source>
</evidence>
<sequence length="327" mass="35808">MSQLDWYLTANLKARHLRLILAVNDFGNLSEVASNSFITVSAVSKALSEIESALGVKLFERTVNGLRPTAYGECVVRHARVLLSGLGRVAEEIKALQTGQAGKVHIGALPSLIPTIMPKALVRLKQQSPHANVSIFEGPMTTLLQELRRGELDLVVGRLPNQSAMVGLQGKVLMYSQVRLVTGPNHPLVGKKTLRWKDLQDFPWVLPPPGSLLREPIESTFARNGMSMPLNYIETLSAHLSRAYIQSEDAIALYTIDIQYPYAEVSPIHVLPLDPGFVRSPLGAAWRADKPLVPSAMLMLSCLEEVSPLLLSTEAEHSAGLVDTEVR</sequence>
<comment type="caution">
    <text evidence="6">The sequence shown here is derived from an EMBL/GenBank/DDBJ whole genome shotgun (WGS) entry which is preliminary data.</text>
</comment>
<reference evidence="6 7" key="1">
    <citation type="submission" date="2020-10" db="EMBL/GenBank/DDBJ databases">
        <authorList>
            <person name="Peeters C."/>
        </authorList>
    </citation>
    <scope>NUCLEOTIDE SEQUENCE [LARGE SCALE GENOMIC DNA]</scope>
    <source>
        <strain evidence="6 7">LMG 28140</strain>
    </source>
</reference>
<evidence type="ECO:0000256" key="1">
    <source>
        <dbReference type="ARBA" id="ARBA00009437"/>
    </source>
</evidence>
<dbReference type="PANTHER" id="PTHR30419:SF8">
    <property type="entry name" value="NITROGEN ASSIMILATION TRANSCRIPTIONAL ACTIVATOR-RELATED"/>
    <property type="match status" value="1"/>
</dbReference>
<comment type="similarity">
    <text evidence="1">Belongs to the LysR transcriptional regulatory family.</text>
</comment>
<dbReference type="PROSITE" id="PS50931">
    <property type="entry name" value="HTH_LYSR"/>
    <property type="match status" value="1"/>
</dbReference>
<dbReference type="RefSeq" id="WP_201646483.1">
    <property type="nucleotide sequence ID" value="NZ_CAJHCP010000025.1"/>
</dbReference>
<dbReference type="InterPro" id="IPR036388">
    <property type="entry name" value="WH-like_DNA-bd_sf"/>
</dbReference>
<keyword evidence="2" id="KW-0805">Transcription regulation</keyword>
<accession>A0ABN7ID90</accession>
<dbReference type="EMBL" id="CAJHCP010000025">
    <property type="protein sequence ID" value="CAD6559554.1"/>
    <property type="molecule type" value="Genomic_DNA"/>
</dbReference>
<organism evidence="6 7">
    <name type="scientific">Paraburkholderia metrosideri</name>
    <dbReference type="NCBI Taxonomy" id="580937"/>
    <lineage>
        <taxon>Bacteria</taxon>
        <taxon>Pseudomonadati</taxon>
        <taxon>Pseudomonadota</taxon>
        <taxon>Betaproteobacteria</taxon>
        <taxon>Burkholderiales</taxon>
        <taxon>Burkholderiaceae</taxon>
        <taxon>Paraburkholderia</taxon>
    </lineage>
</organism>
<evidence type="ECO:0000313" key="7">
    <source>
        <dbReference type="Proteomes" id="UP000598032"/>
    </source>
</evidence>
<dbReference type="InterPro" id="IPR000847">
    <property type="entry name" value="LysR_HTH_N"/>
</dbReference>
<dbReference type="Pfam" id="PF03466">
    <property type="entry name" value="LysR_substrate"/>
    <property type="match status" value="1"/>
</dbReference>
<keyword evidence="3" id="KW-0238">DNA-binding</keyword>
<gene>
    <name evidence="6" type="primary">gbpR_8</name>
    <name evidence="6" type="ORF">LMG28140_06657</name>
</gene>
<dbReference type="InterPro" id="IPR050950">
    <property type="entry name" value="HTH-type_LysR_regulators"/>
</dbReference>
<dbReference type="SUPFAM" id="SSF46785">
    <property type="entry name" value="Winged helix' DNA-binding domain"/>
    <property type="match status" value="1"/>
</dbReference>
<proteinExistence type="inferred from homology"/>
<evidence type="ECO:0000256" key="4">
    <source>
        <dbReference type="ARBA" id="ARBA00023163"/>
    </source>
</evidence>